<comment type="caution">
    <text evidence="2">The sequence shown here is derived from an EMBL/GenBank/DDBJ whole genome shotgun (WGS) entry which is preliminary data.</text>
</comment>
<protein>
    <submittedName>
        <fullName evidence="2">Uncharacterized protein</fullName>
    </submittedName>
</protein>
<dbReference type="EMBL" id="JBHTAT010000001">
    <property type="protein sequence ID" value="MFC7256897.1"/>
    <property type="molecule type" value="Genomic_DNA"/>
</dbReference>
<dbReference type="Proteomes" id="UP001596434">
    <property type="component" value="Unassembled WGS sequence"/>
</dbReference>
<evidence type="ECO:0000313" key="1">
    <source>
        <dbReference type="EMBL" id="MFC7253766.1"/>
    </source>
</evidence>
<reference evidence="2" key="3">
    <citation type="submission" date="2024-09" db="EMBL/GenBank/DDBJ databases">
        <authorList>
            <person name="Sun Q."/>
        </authorList>
    </citation>
    <scope>NUCLEOTIDE SEQUENCE</scope>
    <source>
        <strain evidence="2">CGMCC 4.163</strain>
    </source>
</reference>
<reference evidence="3" key="2">
    <citation type="journal article" date="2019" name="Int. J. Syst. Evol. Microbiol.">
        <title>The Global Catalogue of Microorganisms (GCM) 10K type strain sequencing project: providing services to taxonomists for standard genome sequencing and annotation.</title>
        <authorList>
            <consortium name="The Broad Institute Genomics Platform"/>
            <consortium name="The Broad Institute Genome Sequencing Center for Infectious Disease"/>
            <person name="Wu L."/>
            <person name="Ma J."/>
        </authorList>
    </citation>
    <scope>NUCLEOTIDE SEQUENCE [LARGE SCALE GENOMIC DNA]</scope>
    <source>
        <strain evidence="3">GX21</strain>
    </source>
</reference>
<dbReference type="EMBL" id="JBHTAT010000001">
    <property type="protein sequence ID" value="MFC7253766.1"/>
    <property type="molecule type" value="Genomic_DNA"/>
</dbReference>
<dbReference type="RefSeq" id="WP_379701800.1">
    <property type="nucleotide sequence ID" value="NZ_JBHTAT010000001.1"/>
</dbReference>
<gene>
    <name evidence="1" type="ORF">ACFQKE_00315</name>
    <name evidence="2" type="ORF">ACFQKE_16550</name>
</gene>
<name>A0ABD6A3F4_9EURY</name>
<keyword evidence="3" id="KW-1185">Reference proteome</keyword>
<organism evidence="2 3">
    <name type="scientific">Haloplanus litoreus</name>
    <dbReference type="NCBI Taxonomy" id="767515"/>
    <lineage>
        <taxon>Archaea</taxon>
        <taxon>Methanobacteriati</taxon>
        <taxon>Methanobacteriota</taxon>
        <taxon>Stenosarchaea group</taxon>
        <taxon>Halobacteria</taxon>
        <taxon>Halobacteriales</taxon>
        <taxon>Haloferacaceae</taxon>
        <taxon>Haloplanus</taxon>
    </lineage>
</organism>
<reference evidence="2" key="1">
    <citation type="journal article" date="2014" name="Int. J. Syst. Evol. Microbiol.">
        <title>Complete genome sequence of Corynebacterium casei LMG S-19264T (=DSM 44701T), isolated from a smear-ripened cheese.</title>
        <authorList>
            <consortium name="US DOE Joint Genome Institute (JGI-PGF)"/>
            <person name="Walter F."/>
            <person name="Albersmeier A."/>
            <person name="Kalinowski J."/>
            <person name="Ruckert C."/>
        </authorList>
    </citation>
    <scope>NUCLEOTIDE SEQUENCE [LARGE SCALE GENOMIC DNA]</scope>
    <source>
        <strain evidence="2">CGMCC 4.163</strain>
    </source>
</reference>
<evidence type="ECO:0000313" key="3">
    <source>
        <dbReference type="Proteomes" id="UP001596434"/>
    </source>
</evidence>
<accession>A0ABD6A3F4</accession>
<proteinExistence type="predicted"/>
<dbReference type="AlphaFoldDB" id="A0ABD6A3F4"/>
<sequence>MATLESSFEAKLRKAMLDEAEHALVGRQANLVFEFVELVHTRLRAYGERHGYDVESTIDSLGEPQVERRRDRLVVAIGWESEQMARWEFGTSDHHVDGDPVLSFVWSGPDVPQWVRKEFDQARDPSGQFRSGWRVFLPDVDVSGLPESRAIRDAFNGLRRLLEI</sequence>
<evidence type="ECO:0000313" key="2">
    <source>
        <dbReference type="EMBL" id="MFC7256897.1"/>
    </source>
</evidence>
<dbReference type="GeneID" id="96955294"/>